<sequence>MGESSGEGGIHLAGVSKRFRTRQGETLALDALDLDVPEGEFLAVVGPSGCGKSTLLRLVAGLMPASSGSVQVFGRDVAGPVTELGIVFQQPVLLDWRDVLGNVLFQAGIRGLSEAAFRDRALALLRQVGLEDFADRYPHELSGGMRQRASIARALLHDPPLLLMDEPFGALDALTREQMRLDLEALWMRSRKTVLFITHSVDEAVLLADRVAVMSPRPGRIERLLQVDLPRPRGLAARRDPRFIAAVEEVTALFLARGVLHGAET</sequence>
<dbReference type="Pfam" id="PF00005">
    <property type="entry name" value="ABC_tran"/>
    <property type="match status" value="1"/>
</dbReference>
<keyword evidence="7" id="KW-1185">Reference proteome</keyword>
<dbReference type="GO" id="GO:0005524">
    <property type="term" value="F:ATP binding"/>
    <property type="evidence" value="ECO:0007669"/>
    <property type="project" value="UniProtKB-KW"/>
</dbReference>
<protein>
    <submittedName>
        <fullName evidence="6">ABC transporter ATP-binding protein</fullName>
    </submittedName>
</protein>
<proteinExistence type="inferred from homology"/>
<dbReference type="PROSITE" id="PS00211">
    <property type="entry name" value="ABC_TRANSPORTER_1"/>
    <property type="match status" value="1"/>
</dbReference>
<dbReference type="Gene3D" id="3.40.50.300">
    <property type="entry name" value="P-loop containing nucleotide triphosphate hydrolases"/>
    <property type="match status" value="1"/>
</dbReference>
<evidence type="ECO:0000259" key="5">
    <source>
        <dbReference type="PROSITE" id="PS50893"/>
    </source>
</evidence>
<dbReference type="InterPro" id="IPR003593">
    <property type="entry name" value="AAA+_ATPase"/>
</dbReference>
<dbReference type="GO" id="GO:0016887">
    <property type="term" value="F:ATP hydrolysis activity"/>
    <property type="evidence" value="ECO:0007669"/>
    <property type="project" value="InterPro"/>
</dbReference>
<dbReference type="AlphaFoldDB" id="A0A317FCJ2"/>
<name>A0A317FCJ2_9PROT</name>
<evidence type="ECO:0000313" key="7">
    <source>
        <dbReference type="Proteomes" id="UP000245765"/>
    </source>
</evidence>
<evidence type="ECO:0000256" key="4">
    <source>
        <dbReference type="ARBA" id="ARBA00022840"/>
    </source>
</evidence>
<dbReference type="InterPro" id="IPR017871">
    <property type="entry name" value="ABC_transporter-like_CS"/>
</dbReference>
<dbReference type="SUPFAM" id="SSF52540">
    <property type="entry name" value="P-loop containing nucleoside triphosphate hydrolases"/>
    <property type="match status" value="1"/>
</dbReference>
<feature type="domain" description="ABC transporter" evidence="5">
    <location>
        <begin position="10"/>
        <end position="241"/>
    </location>
</feature>
<reference evidence="7" key="1">
    <citation type="submission" date="2018-05" db="EMBL/GenBank/DDBJ databases">
        <authorList>
            <person name="Du Z."/>
            <person name="Wang X."/>
        </authorList>
    </citation>
    <scope>NUCLEOTIDE SEQUENCE [LARGE SCALE GENOMIC DNA]</scope>
    <source>
        <strain evidence="7">CQN31</strain>
    </source>
</reference>
<dbReference type="OrthoDB" id="7336028at2"/>
<dbReference type="InterPro" id="IPR027417">
    <property type="entry name" value="P-loop_NTPase"/>
</dbReference>
<dbReference type="InterPro" id="IPR003439">
    <property type="entry name" value="ABC_transporter-like_ATP-bd"/>
</dbReference>
<dbReference type="Proteomes" id="UP000245765">
    <property type="component" value="Unassembled WGS sequence"/>
</dbReference>
<gene>
    <name evidence="6" type="ORF">DFH01_13125</name>
</gene>
<keyword evidence="2" id="KW-0813">Transport</keyword>
<evidence type="ECO:0000313" key="6">
    <source>
        <dbReference type="EMBL" id="PWS36142.1"/>
    </source>
</evidence>
<dbReference type="RefSeq" id="WP_109870936.1">
    <property type="nucleotide sequence ID" value="NZ_QGNA01000003.1"/>
</dbReference>
<evidence type="ECO:0000256" key="2">
    <source>
        <dbReference type="ARBA" id="ARBA00022448"/>
    </source>
</evidence>
<evidence type="ECO:0000256" key="3">
    <source>
        <dbReference type="ARBA" id="ARBA00022741"/>
    </source>
</evidence>
<dbReference type="CDD" id="cd03293">
    <property type="entry name" value="ABC_NrtD_SsuB_transporters"/>
    <property type="match status" value="1"/>
</dbReference>
<comment type="caution">
    <text evidence="6">The sequence shown here is derived from an EMBL/GenBank/DDBJ whole genome shotgun (WGS) entry which is preliminary data.</text>
</comment>
<dbReference type="PANTHER" id="PTHR42788">
    <property type="entry name" value="TAURINE IMPORT ATP-BINDING PROTEIN-RELATED"/>
    <property type="match status" value="1"/>
</dbReference>
<dbReference type="PANTHER" id="PTHR42788:SF13">
    <property type="entry name" value="ALIPHATIC SULFONATES IMPORT ATP-BINDING PROTEIN SSUB"/>
    <property type="match status" value="1"/>
</dbReference>
<keyword evidence="4 6" id="KW-0067">ATP-binding</keyword>
<organism evidence="6 7">
    <name type="scientific">Falsiroseomonas bella</name>
    <dbReference type="NCBI Taxonomy" id="2184016"/>
    <lineage>
        <taxon>Bacteria</taxon>
        <taxon>Pseudomonadati</taxon>
        <taxon>Pseudomonadota</taxon>
        <taxon>Alphaproteobacteria</taxon>
        <taxon>Acetobacterales</taxon>
        <taxon>Roseomonadaceae</taxon>
        <taxon>Falsiroseomonas</taxon>
    </lineage>
</organism>
<dbReference type="EMBL" id="QGNA01000003">
    <property type="protein sequence ID" value="PWS36142.1"/>
    <property type="molecule type" value="Genomic_DNA"/>
</dbReference>
<comment type="similarity">
    <text evidence="1">Belongs to the ABC transporter superfamily.</text>
</comment>
<dbReference type="InterPro" id="IPR050166">
    <property type="entry name" value="ABC_transporter_ATP-bind"/>
</dbReference>
<accession>A0A317FCJ2</accession>
<dbReference type="PROSITE" id="PS50893">
    <property type="entry name" value="ABC_TRANSPORTER_2"/>
    <property type="match status" value="1"/>
</dbReference>
<dbReference type="SMART" id="SM00382">
    <property type="entry name" value="AAA"/>
    <property type="match status" value="1"/>
</dbReference>
<evidence type="ECO:0000256" key="1">
    <source>
        <dbReference type="ARBA" id="ARBA00005417"/>
    </source>
</evidence>
<keyword evidence="3" id="KW-0547">Nucleotide-binding</keyword>